<dbReference type="InterPro" id="IPR039425">
    <property type="entry name" value="RNA_pol_sigma-70-like"/>
</dbReference>
<evidence type="ECO:0000313" key="6">
    <source>
        <dbReference type="EMBL" id="QDQ26597.1"/>
    </source>
</evidence>
<dbReference type="GO" id="GO:0003677">
    <property type="term" value="F:DNA binding"/>
    <property type="evidence" value="ECO:0007669"/>
    <property type="project" value="InterPro"/>
</dbReference>
<evidence type="ECO:0000259" key="5">
    <source>
        <dbReference type="Pfam" id="PF08281"/>
    </source>
</evidence>
<dbReference type="GO" id="GO:0006352">
    <property type="term" value="P:DNA-templated transcription initiation"/>
    <property type="evidence" value="ECO:0007669"/>
    <property type="project" value="InterPro"/>
</dbReference>
<evidence type="ECO:0000313" key="7">
    <source>
        <dbReference type="Proteomes" id="UP000317550"/>
    </source>
</evidence>
<comment type="similarity">
    <text evidence="1">Belongs to the sigma-70 factor family. ECF subfamily.</text>
</comment>
<dbReference type="InterPro" id="IPR013324">
    <property type="entry name" value="RNA_pol_sigma_r3/r4-like"/>
</dbReference>
<gene>
    <name evidence="6" type="ORF">FNU76_09565</name>
</gene>
<keyword evidence="6" id="KW-0548">Nucleotidyltransferase</keyword>
<dbReference type="Gene3D" id="1.10.1740.10">
    <property type="match status" value="1"/>
</dbReference>
<organism evidence="6 7">
    <name type="scientific">Chitinimonas arctica</name>
    <dbReference type="NCBI Taxonomy" id="2594795"/>
    <lineage>
        <taxon>Bacteria</taxon>
        <taxon>Pseudomonadati</taxon>
        <taxon>Pseudomonadota</taxon>
        <taxon>Betaproteobacteria</taxon>
        <taxon>Neisseriales</taxon>
        <taxon>Chitinibacteraceae</taxon>
        <taxon>Chitinimonas</taxon>
    </lineage>
</organism>
<dbReference type="EC" id="2.7.7.6" evidence="6"/>
<evidence type="ECO:0000256" key="1">
    <source>
        <dbReference type="ARBA" id="ARBA00010641"/>
    </source>
</evidence>
<keyword evidence="4" id="KW-0804">Transcription</keyword>
<dbReference type="InterPro" id="IPR014284">
    <property type="entry name" value="RNA_pol_sigma-70_dom"/>
</dbReference>
<dbReference type="PANTHER" id="PTHR43133">
    <property type="entry name" value="RNA POLYMERASE ECF-TYPE SIGMA FACTO"/>
    <property type="match status" value="1"/>
</dbReference>
<dbReference type="InterPro" id="IPR013325">
    <property type="entry name" value="RNA_pol_sigma_r2"/>
</dbReference>
<keyword evidence="2" id="KW-0805">Transcription regulation</keyword>
<keyword evidence="6" id="KW-0808">Transferase</keyword>
<dbReference type="GO" id="GO:0003899">
    <property type="term" value="F:DNA-directed RNA polymerase activity"/>
    <property type="evidence" value="ECO:0007669"/>
    <property type="project" value="UniProtKB-EC"/>
</dbReference>
<dbReference type="NCBIfam" id="TIGR02937">
    <property type="entry name" value="sigma70-ECF"/>
    <property type="match status" value="1"/>
</dbReference>
<dbReference type="PANTHER" id="PTHR43133:SF64">
    <property type="entry name" value="ECF SIGMA FACTOR"/>
    <property type="match status" value="1"/>
</dbReference>
<dbReference type="EMBL" id="CP041730">
    <property type="protein sequence ID" value="QDQ26597.1"/>
    <property type="molecule type" value="Genomic_DNA"/>
</dbReference>
<dbReference type="SUPFAM" id="SSF88659">
    <property type="entry name" value="Sigma3 and sigma4 domains of RNA polymerase sigma factors"/>
    <property type="match status" value="1"/>
</dbReference>
<dbReference type="GO" id="GO:0016987">
    <property type="term" value="F:sigma factor activity"/>
    <property type="evidence" value="ECO:0007669"/>
    <property type="project" value="UniProtKB-KW"/>
</dbReference>
<reference evidence="7" key="1">
    <citation type="submission" date="2019-07" db="EMBL/GenBank/DDBJ databases">
        <title>Chitinimonas sp. nov., isolated from Ny-Alesund, arctica soil.</title>
        <authorList>
            <person name="Xu Q."/>
            <person name="Peng F."/>
        </authorList>
    </citation>
    <scope>NUCLEOTIDE SEQUENCE [LARGE SCALE GENOMIC DNA]</scope>
    <source>
        <strain evidence="7">R3-44</strain>
    </source>
</reference>
<dbReference type="Pfam" id="PF08281">
    <property type="entry name" value="Sigma70_r4_2"/>
    <property type="match status" value="1"/>
</dbReference>
<dbReference type="InterPro" id="IPR013249">
    <property type="entry name" value="RNA_pol_sigma70_r4_t2"/>
</dbReference>
<evidence type="ECO:0000256" key="2">
    <source>
        <dbReference type="ARBA" id="ARBA00023015"/>
    </source>
</evidence>
<dbReference type="NCBIfam" id="NF006550">
    <property type="entry name" value="PRK09047.1"/>
    <property type="match status" value="1"/>
</dbReference>
<sequence length="191" mass="21834">MILPSTDRLSAFLIDVERRAFRQAMFAVQNEDAALDLVQEAMLRLAERYAERPEEEWPMLFQRIMQNAIRDHYRRSKVRGFWVSLLSALTPARDEDEEVDPLDTFYVEASSAALQPPDIQVDRNRTRELIDAGLAKLPLRQRQAFLLRYVEELDVAATAAAMGCSEGSVKTHCSRACHALADWLREKGVEP</sequence>
<feature type="domain" description="RNA polymerase sigma factor 70 region 4 type 2" evidence="5">
    <location>
        <begin position="128"/>
        <end position="177"/>
    </location>
</feature>
<keyword evidence="7" id="KW-1185">Reference proteome</keyword>
<protein>
    <submittedName>
        <fullName evidence="6">RNA polymerase sigma factor</fullName>
        <ecNumber evidence="6">2.7.7.6</ecNumber>
    </submittedName>
</protein>
<dbReference type="KEGG" id="cari:FNU76_09565"/>
<dbReference type="AlphaFoldDB" id="A0A516SEK9"/>
<dbReference type="Gene3D" id="1.10.10.10">
    <property type="entry name" value="Winged helix-like DNA-binding domain superfamily/Winged helix DNA-binding domain"/>
    <property type="match status" value="1"/>
</dbReference>
<name>A0A516SEK9_9NEIS</name>
<evidence type="ECO:0000256" key="4">
    <source>
        <dbReference type="ARBA" id="ARBA00023163"/>
    </source>
</evidence>
<dbReference type="OrthoDB" id="4864396at2"/>
<dbReference type="Proteomes" id="UP000317550">
    <property type="component" value="Chromosome"/>
</dbReference>
<dbReference type="InterPro" id="IPR036388">
    <property type="entry name" value="WH-like_DNA-bd_sf"/>
</dbReference>
<keyword evidence="3" id="KW-0731">Sigma factor</keyword>
<proteinExistence type="inferred from homology"/>
<evidence type="ECO:0000256" key="3">
    <source>
        <dbReference type="ARBA" id="ARBA00023082"/>
    </source>
</evidence>
<dbReference type="CDD" id="cd06171">
    <property type="entry name" value="Sigma70_r4"/>
    <property type="match status" value="1"/>
</dbReference>
<dbReference type="SUPFAM" id="SSF88946">
    <property type="entry name" value="Sigma2 domain of RNA polymerase sigma factors"/>
    <property type="match status" value="1"/>
</dbReference>
<accession>A0A516SEK9</accession>